<evidence type="ECO:0000313" key="3">
    <source>
        <dbReference type="Proteomes" id="UP001348641"/>
    </source>
</evidence>
<feature type="domain" description="Nudix hydrolase" evidence="1">
    <location>
        <begin position="8"/>
        <end position="126"/>
    </location>
</feature>
<dbReference type="Gene3D" id="3.90.79.10">
    <property type="entry name" value="Nucleoside Triphosphate Pyrophosphohydrolase"/>
    <property type="match status" value="1"/>
</dbReference>
<reference evidence="2 3" key="1">
    <citation type="submission" date="2023-07" db="EMBL/GenBank/DDBJ databases">
        <authorList>
            <person name="Girao M."/>
            <person name="Carvalho M.F."/>
        </authorList>
    </citation>
    <scope>NUCLEOTIDE SEQUENCE [LARGE SCALE GENOMIC DNA]</scope>
    <source>
        <strain evidence="2 3">66/93</strain>
    </source>
</reference>
<evidence type="ECO:0000259" key="1">
    <source>
        <dbReference type="Pfam" id="PF00293"/>
    </source>
</evidence>
<dbReference type="RefSeq" id="WP_330158714.1">
    <property type="nucleotide sequence ID" value="NZ_BAAAJA010000041.1"/>
</dbReference>
<dbReference type="Proteomes" id="UP001348641">
    <property type="component" value="Unassembled WGS sequence"/>
</dbReference>
<name>A0ABU7KRE4_9ACTN</name>
<dbReference type="Pfam" id="PF00293">
    <property type="entry name" value="NUDIX"/>
    <property type="match status" value="1"/>
</dbReference>
<gene>
    <name evidence="2" type="ORF">Q8A49_14225</name>
</gene>
<protein>
    <submittedName>
        <fullName evidence="2">NUDIX domain-containing protein</fullName>
    </submittedName>
</protein>
<dbReference type="SUPFAM" id="SSF55811">
    <property type="entry name" value="Nudix"/>
    <property type="match status" value="1"/>
</dbReference>
<evidence type="ECO:0000313" key="2">
    <source>
        <dbReference type="EMBL" id="MEE2051652.1"/>
    </source>
</evidence>
<dbReference type="InterPro" id="IPR000086">
    <property type="entry name" value="NUDIX_hydrolase_dom"/>
</dbReference>
<proteinExistence type="predicted"/>
<organism evidence="2 3">
    <name type="scientific">Nocardiopsis tropica</name>
    <dbReference type="NCBI Taxonomy" id="109330"/>
    <lineage>
        <taxon>Bacteria</taxon>
        <taxon>Bacillati</taxon>
        <taxon>Actinomycetota</taxon>
        <taxon>Actinomycetes</taxon>
        <taxon>Streptosporangiales</taxon>
        <taxon>Nocardiopsidaceae</taxon>
        <taxon>Nocardiopsis</taxon>
    </lineage>
</organism>
<dbReference type="InterPro" id="IPR015797">
    <property type="entry name" value="NUDIX_hydrolase-like_dom_sf"/>
</dbReference>
<accession>A0ABU7KRE4</accession>
<comment type="caution">
    <text evidence="2">The sequence shown here is derived from an EMBL/GenBank/DDBJ whole genome shotgun (WGS) entry which is preliminary data.</text>
</comment>
<sequence length="194" mass="21551">MKVCDGKSTGVLLRDDQCRILMITRKLAPSGIAPIAGHVTDENPHLTHLGAAIVETQEEVGLTVWPEDLALVYAREVANRCRRIPAPSMGHEWMVFGATKWTGELTPSERETRGADWYELDEIQALAERTVAYAHGYVTEAEWQASPGLEPVWCDIFETIPKRASLWSDMTDTIVKLPYSDVAAVQKLYTVAPA</sequence>
<dbReference type="EMBL" id="JAUUCC010000033">
    <property type="protein sequence ID" value="MEE2051652.1"/>
    <property type="molecule type" value="Genomic_DNA"/>
</dbReference>